<gene>
    <name evidence="2" type="ORF">DFH08DRAFT_857245</name>
</gene>
<dbReference type="InterPro" id="IPR011009">
    <property type="entry name" value="Kinase-like_dom_sf"/>
</dbReference>
<dbReference type="PANTHER" id="PTHR44329:SF214">
    <property type="entry name" value="PROTEIN KINASE DOMAIN-CONTAINING PROTEIN"/>
    <property type="match status" value="1"/>
</dbReference>
<dbReference type="Gene3D" id="1.10.510.10">
    <property type="entry name" value="Transferase(Phosphotransferase) domain 1"/>
    <property type="match status" value="1"/>
</dbReference>
<evidence type="ECO:0000313" key="2">
    <source>
        <dbReference type="EMBL" id="KAJ7353599.1"/>
    </source>
</evidence>
<proteinExistence type="predicted"/>
<evidence type="ECO:0000313" key="3">
    <source>
        <dbReference type="Proteomes" id="UP001218218"/>
    </source>
</evidence>
<dbReference type="InterPro" id="IPR001245">
    <property type="entry name" value="Ser-Thr/Tyr_kinase_cat_dom"/>
</dbReference>
<keyword evidence="2" id="KW-0808">Transferase</keyword>
<feature type="domain" description="Protein kinase" evidence="1">
    <location>
        <begin position="160"/>
        <end position="289"/>
    </location>
</feature>
<keyword evidence="2" id="KW-0418">Kinase</keyword>
<dbReference type="GO" id="GO:0005524">
    <property type="term" value="F:ATP binding"/>
    <property type="evidence" value="ECO:0007669"/>
    <property type="project" value="InterPro"/>
</dbReference>
<accession>A0AAD7ABX0</accession>
<keyword evidence="3" id="KW-1185">Reference proteome</keyword>
<dbReference type="EMBL" id="JARIHO010000011">
    <property type="protein sequence ID" value="KAJ7353599.1"/>
    <property type="molecule type" value="Genomic_DNA"/>
</dbReference>
<dbReference type="PANTHER" id="PTHR44329">
    <property type="entry name" value="SERINE/THREONINE-PROTEIN KINASE TNNI3K-RELATED"/>
    <property type="match status" value="1"/>
</dbReference>
<dbReference type="GO" id="GO:0004674">
    <property type="term" value="F:protein serine/threonine kinase activity"/>
    <property type="evidence" value="ECO:0007669"/>
    <property type="project" value="TreeGrafter"/>
</dbReference>
<dbReference type="Pfam" id="PF07714">
    <property type="entry name" value="PK_Tyr_Ser-Thr"/>
    <property type="match status" value="1"/>
</dbReference>
<reference evidence="2" key="1">
    <citation type="submission" date="2023-03" db="EMBL/GenBank/DDBJ databases">
        <title>Massive genome expansion in bonnet fungi (Mycena s.s.) driven by repeated elements and novel gene families across ecological guilds.</title>
        <authorList>
            <consortium name="Lawrence Berkeley National Laboratory"/>
            <person name="Harder C.B."/>
            <person name="Miyauchi S."/>
            <person name="Viragh M."/>
            <person name="Kuo A."/>
            <person name="Thoen E."/>
            <person name="Andreopoulos B."/>
            <person name="Lu D."/>
            <person name="Skrede I."/>
            <person name="Drula E."/>
            <person name="Henrissat B."/>
            <person name="Morin E."/>
            <person name="Kohler A."/>
            <person name="Barry K."/>
            <person name="LaButti K."/>
            <person name="Morin E."/>
            <person name="Salamov A."/>
            <person name="Lipzen A."/>
            <person name="Mereny Z."/>
            <person name="Hegedus B."/>
            <person name="Baldrian P."/>
            <person name="Stursova M."/>
            <person name="Weitz H."/>
            <person name="Taylor A."/>
            <person name="Grigoriev I.V."/>
            <person name="Nagy L.G."/>
            <person name="Martin F."/>
            <person name="Kauserud H."/>
        </authorList>
    </citation>
    <scope>NUCLEOTIDE SEQUENCE</scope>
    <source>
        <strain evidence="2">CBHHK002</strain>
    </source>
</reference>
<organism evidence="2 3">
    <name type="scientific">Mycena albidolilacea</name>
    <dbReference type="NCBI Taxonomy" id="1033008"/>
    <lineage>
        <taxon>Eukaryota</taxon>
        <taxon>Fungi</taxon>
        <taxon>Dikarya</taxon>
        <taxon>Basidiomycota</taxon>
        <taxon>Agaricomycotina</taxon>
        <taxon>Agaricomycetes</taxon>
        <taxon>Agaricomycetidae</taxon>
        <taxon>Agaricales</taxon>
        <taxon>Marasmiineae</taxon>
        <taxon>Mycenaceae</taxon>
        <taxon>Mycena</taxon>
    </lineage>
</organism>
<dbReference type="InterPro" id="IPR000719">
    <property type="entry name" value="Prot_kinase_dom"/>
</dbReference>
<name>A0AAD7ABX0_9AGAR</name>
<dbReference type="InterPro" id="IPR051681">
    <property type="entry name" value="Ser/Thr_Kinases-Pseudokinases"/>
</dbReference>
<sequence length="289" mass="32943">MNGATSLAKILIYEASFSFLKGACSTQMLRMTVDAHIAPMTTNTVVDAIVKGLECRKRVLELATKLELMDDPKFRVALRTDEGRIATLLVSIFNSTSDEEAMLRLEGDSAQYFLDVVQETLDRGFMMAQEHNRMALRIIRKLSERCDRLPSSLFIVGVTGRDEHPSFGGGFGDIYRASYGDQRVALKRMRYFIRGSDLRRIRLKFCREALVWKDLHHPHILPFLGIDRDTFPSSLCMVSPWMEHGTVTNYLKTHGYVNVDKLLYQVPQGLEYLHSRNIVHGDLRGGHIF</sequence>
<protein>
    <submittedName>
        <fullName evidence="2">Kinase-like domain-containing protein</fullName>
    </submittedName>
</protein>
<dbReference type="AlphaFoldDB" id="A0AAD7ABX0"/>
<evidence type="ECO:0000259" key="1">
    <source>
        <dbReference type="PROSITE" id="PS50011"/>
    </source>
</evidence>
<dbReference type="Proteomes" id="UP001218218">
    <property type="component" value="Unassembled WGS sequence"/>
</dbReference>
<comment type="caution">
    <text evidence="2">The sequence shown here is derived from an EMBL/GenBank/DDBJ whole genome shotgun (WGS) entry which is preliminary data.</text>
</comment>
<dbReference type="PROSITE" id="PS50011">
    <property type="entry name" value="PROTEIN_KINASE_DOM"/>
    <property type="match status" value="1"/>
</dbReference>
<dbReference type="SUPFAM" id="SSF56112">
    <property type="entry name" value="Protein kinase-like (PK-like)"/>
    <property type="match status" value="1"/>
</dbReference>